<gene>
    <name evidence="9" type="ORF">GGR16_004436</name>
</gene>
<keyword evidence="4 7" id="KW-1133">Transmembrane helix</keyword>
<feature type="transmembrane region" description="Helical" evidence="7">
    <location>
        <begin position="87"/>
        <end position="104"/>
    </location>
</feature>
<feature type="domain" description="PhoU" evidence="8">
    <location>
        <begin position="341"/>
        <end position="420"/>
    </location>
</feature>
<feature type="transmembrane region" description="Helical" evidence="7">
    <location>
        <begin position="211"/>
        <end position="234"/>
    </location>
</feature>
<evidence type="ECO:0000259" key="8">
    <source>
        <dbReference type="Pfam" id="PF01895"/>
    </source>
</evidence>
<feature type="transmembrane region" description="Helical" evidence="7">
    <location>
        <begin position="132"/>
        <end position="154"/>
    </location>
</feature>
<evidence type="ECO:0000313" key="9">
    <source>
        <dbReference type="EMBL" id="MBB4019385.1"/>
    </source>
</evidence>
<dbReference type="GO" id="GO:0005436">
    <property type="term" value="F:sodium:phosphate symporter activity"/>
    <property type="evidence" value="ECO:0007669"/>
    <property type="project" value="InterPro"/>
</dbReference>
<dbReference type="AlphaFoldDB" id="A0A840C1G2"/>
<evidence type="ECO:0000256" key="6">
    <source>
        <dbReference type="SAM" id="Coils"/>
    </source>
</evidence>
<name>A0A840C1G2_9HYPH</name>
<dbReference type="GO" id="GO:0005886">
    <property type="term" value="C:plasma membrane"/>
    <property type="evidence" value="ECO:0007669"/>
    <property type="project" value="UniProtKB-SubCell"/>
</dbReference>
<comment type="caution">
    <text evidence="9">The sequence shown here is derived from an EMBL/GenBank/DDBJ whole genome shotgun (WGS) entry which is preliminary data.</text>
</comment>
<dbReference type="InterPro" id="IPR026022">
    <property type="entry name" value="PhoU_dom"/>
</dbReference>
<keyword evidence="3 7" id="KW-0812">Transmembrane</keyword>
<keyword evidence="5 7" id="KW-0472">Membrane</keyword>
<dbReference type="EMBL" id="JACIEN010000007">
    <property type="protein sequence ID" value="MBB4019385.1"/>
    <property type="molecule type" value="Genomic_DNA"/>
</dbReference>
<dbReference type="Gene3D" id="1.20.58.220">
    <property type="entry name" value="Phosphate transport system protein phou homolog 2, domain 2"/>
    <property type="match status" value="1"/>
</dbReference>
<reference evidence="9 10" key="1">
    <citation type="submission" date="2020-08" db="EMBL/GenBank/DDBJ databases">
        <title>Genomic Encyclopedia of Type Strains, Phase IV (KMG-IV): sequencing the most valuable type-strain genomes for metagenomic binning, comparative biology and taxonomic classification.</title>
        <authorList>
            <person name="Goeker M."/>
        </authorList>
    </citation>
    <scope>NUCLEOTIDE SEQUENCE [LARGE SCALE GENOMIC DNA]</scope>
    <source>
        <strain evidence="9 10">DSM 103737</strain>
    </source>
</reference>
<sequence>MSANLVLIDLLGAGALLLWGLRMVKTGVTRAFGSSLRHWIALGTTNRFKAFFAGLAATIAVQSSTATALITASFASRELMTTAMAQAIMLGANVGTALVTRLLALDLHWLSPVLILSGVATFMASDGSRPKAIGRAIIGLGLMLLSLQLIGAATEPMRASPTLQSLLAALGAAPVIGLLVAAVLAFVASSSLAIVLLVASLAASSNMDAGLVVALVLGANLGGAVPPALATAGYGPLARRVTLGNLAVRGAGCLLALPLIGPIDGYLARAAALTGNFAVDVHLAFNIALALLFLPLVGLIARIAERLMPPQPEDRLGPRYLDTSSLDTPAVALSCAARETLRIGDVVEVMLVRSLEALRNNDAKLKSEIAKMDDEVDALQQAVKLYLSRLGHEGLDDEDARKATEIISYAINLEHIGDIIDKSLLDMIAKKIKYGLRFSREGMAEIEELHARTLENLRIAQSIFISRDMDLARKLVEVKVDVRHMERLSAERHLERLREGRIESIQSSTLHLDVLRDLKQINAHITSVAYPILDEAGALRESRLRGDGKAAVA</sequence>
<dbReference type="RefSeq" id="WP_183318165.1">
    <property type="nucleotide sequence ID" value="NZ_JACIEN010000007.1"/>
</dbReference>
<feature type="coiled-coil region" evidence="6">
    <location>
        <begin position="355"/>
        <end position="389"/>
    </location>
</feature>
<dbReference type="SUPFAM" id="SSF109755">
    <property type="entry name" value="PhoU-like"/>
    <property type="match status" value="1"/>
</dbReference>
<accession>A0A840C1G2</accession>
<feature type="transmembrane region" description="Helical" evidence="7">
    <location>
        <begin position="283"/>
        <end position="301"/>
    </location>
</feature>
<dbReference type="GO" id="GO:0044341">
    <property type="term" value="P:sodium-dependent phosphate transport"/>
    <property type="evidence" value="ECO:0007669"/>
    <property type="project" value="InterPro"/>
</dbReference>
<feature type="transmembrane region" description="Helical" evidence="7">
    <location>
        <begin position="246"/>
        <end position="263"/>
    </location>
</feature>
<evidence type="ECO:0000256" key="3">
    <source>
        <dbReference type="ARBA" id="ARBA00022692"/>
    </source>
</evidence>
<comment type="subcellular location">
    <subcellularLocation>
        <location evidence="1">Cell membrane</location>
        <topology evidence="1">Multi-pass membrane protein</topology>
    </subcellularLocation>
</comment>
<dbReference type="Pfam" id="PF02690">
    <property type="entry name" value="Na_Pi_cotrans"/>
    <property type="match status" value="1"/>
</dbReference>
<dbReference type="PANTHER" id="PTHR10010:SF46">
    <property type="entry name" value="SODIUM-DEPENDENT PHOSPHATE TRANSPORT PROTEIN 2B"/>
    <property type="match status" value="1"/>
</dbReference>
<evidence type="ECO:0000256" key="4">
    <source>
        <dbReference type="ARBA" id="ARBA00022989"/>
    </source>
</evidence>
<evidence type="ECO:0000256" key="2">
    <source>
        <dbReference type="ARBA" id="ARBA00022475"/>
    </source>
</evidence>
<organism evidence="9 10">
    <name type="scientific">Chelatococcus caeni</name>
    <dbReference type="NCBI Taxonomy" id="1348468"/>
    <lineage>
        <taxon>Bacteria</taxon>
        <taxon>Pseudomonadati</taxon>
        <taxon>Pseudomonadota</taxon>
        <taxon>Alphaproteobacteria</taxon>
        <taxon>Hyphomicrobiales</taxon>
        <taxon>Chelatococcaceae</taxon>
        <taxon>Chelatococcus</taxon>
    </lineage>
</organism>
<feature type="transmembrane region" description="Helical" evidence="7">
    <location>
        <begin position="50"/>
        <end position="75"/>
    </location>
</feature>
<dbReference type="Proteomes" id="UP000577362">
    <property type="component" value="Unassembled WGS sequence"/>
</dbReference>
<dbReference type="InterPro" id="IPR003841">
    <property type="entry name" value="Na/Pi_transpt"/>
</dbReference>
<keyword evidence="2" id="KW-1003">Cell membrane</keyword>
<keyword evidence="6" id="KW-0175">Coiled coil</keyword>
<evidence type="ECO:0000256" key="7">
    <source>
        <dbReference type="SAM" id="Phobius"/>
    </source>
</evidence>
<dbReference type="Pfam" id="PF01895">
    <property type="entry name" value="PhoU"/>
    <property type="match status" value="1"/>
</dbReference>
<dbReference type="NCBIfam" id="NF037997">
    <property type="entry name" value="Na_Pi_symport"/>
    <property type="match status" value="1"/>
</dbReference>
<feature type="transmembrane region" description="Helical" evidence="7">
    <location>
        <begin position="166"/>
        <end position="199"/>
    </location>
</feature>
<proteinExistence type="predicted"/>
<evidence type="ECO:0000256" key="5">
    <source>
        <dbReference type="ARBA" id="ARBA00023136"/>
    </source>
</evidence>
<evidence type="ECO:0000313" key="10">
    <source>
        <dbReference type="Proteomes" id="UP000577362"/>
    </source>
</evidence>
<dbReference type="PANTHER" id="PTHR10010">
    <property type="entry name" value="SOLUTE CARRIER FAMILY 34 SODIUM PHOSPHATE , MEMBER 2-RELATED"/>
    <property type="match status" value="1"/>
</dbReference>
<evidence type="ECO:0000256" key="1">
    <source>
        <dbReference type="ARBA" id="ARBA00004651"/>
    </source>
</evidence>
<keyword evidence="10" id="KW-1185">Reference proteome</keyword>
<dbReference type="InterPro" id="IPR038078">
    <property type="entry name" value="PhoU-like_sf"/>
</dbReference>
<protein>
    <submittedName>
        <fullName evidence="9">Phosphate:Na+ symporter</fullName>
    </submittedName>
</protein>